<evidence type="ECO:0000259" key="1">
    <source>
        <dbReference type="Pfam" id="PF04991"/>
    </source>
</evidence>
<dbReference type="PANTHER" id="PTHR43404">
    <property type="entry name" value="LIPOPOLYSACCHARIDE CHOLINEPHOSPHOTRANSFERASE LICD"/>
    <property type="match status" value="1"/>
</dbReference>
<reference evidence="2 3" key="1">
    <citation type="submission" date="2021-01" db="EMBL/GenBank/DDBJ databases">
        <title>C459-1 draft genome sequence.</title>
        <authorList>
            <person name="Zhang X.-F."/>
        </authorList>
    </citation>
    <scope>NUCLEOTIDE SEQUENCE [LARGE SCALE GENOMIC DNA]</scope>
    <source>
        <strain evidence="3">C459-1</strain>
    </source>
</reference>
<comment type="caution">
    <text evidence="2">The sequence shown here is derived from an EMBL/GenBank/DDBJ whole genome shotgun (WGS) entry which is preliminary data.</text>
</comment>
<dbReference type="RefSeq" id="WP_202101087.1">
    <property type="nucleotide sequence ID" value="NZ_JAERTY010000001.1"/>
</dbReference>
<protein>
    <submittedName>
        <fullName evidence="2">LicD family protein</fullName>
    </submittedName>
</protein>
<dbReference type="Proteomes" id="UP000625283">
    <property type="component" value="Unassembled WGS sequence"/>
</dbReference>
<dbReference type="InterPro" id="IPR007074">
    <property type="entry name" value="LicD/FKTN/FKRP_NTP_transf"/>
</dbReference>
<sequence>MTERDAELYKKKIINVFKAFIKICDEYDLRYFCCGGTAIGAVRHQGMIPWDDDIDVLMPRADYQRFITLFPTLKIKGYELISAQNTKRYYLPYIKMCDANTTLLEDITIHCVIGGFVDIFPLDGTSSDKSEWEGLLLKYKREANKLFALARKWPFNLKVGVKQTLRFHLRTALNEFFYVLNKKDQLRKTLNKIESLSGRYDYNSADFVVNYGGMWGEREFADKKWFEGYCSMKFEGFSVRMPIGYHEYLTNIYGDYMQLPPENKRVSHHHMAYVNLDKRVSLENVLHQIGD</sequence>
<dbReference type="InterPro" id="IPR043519">
    <property type="entry name" value="NT_sf"/>
</dbReference>
<dbReference type="InterPro" id="IPR052942">
    <property type="entry name" value="LPS_cholinephosphotransferase"/>
</dbReference>
<gene>
    <name evidence="2" type="ORF">JKG61_00750</name>
</gene>
<keyword evidence="3" id="KW-1185">Reference proteome</keyword>
<dbReference type="Pfam" id="PF04991">
    <property type="entry name" value="LicD"/>
    <property type="match status" value="1"/>
</dbReference>
<feature type="domain" description="LicD/FKTN/FKRP nucleotidyltransferase" evidence="1">
    <location>
        <begin position="24"/>
        <end position="254"/>
    </location>
</feature>
<dbReference type="EMBL" id="JAERTY010000001">
    <property type="protein sequence ID" value="MBL1407269.1"/>
    <property type="molecule type" value="Genomic_DNA"/>
</dbReference>
<evidence type="ECO:0000313" key="2">
    <source>
        <dbReference type="EMBL" id="MBL1407269.1"/>
    </source>
</evidence>
<evidence type="ECO:0000313" key="3">
    <source>
        <dbReference type="Proteomes" id="UP000625283"/>
    </source>
</evidence>
<name>A0ABS1QXV7_9SPHI</name>
<proteinExistence type="predicted"/>
<accession>A0ABS1QXV7</accession>
<dbReference type="PANTHER" id="PTHR43404:SF2">
    <property type="entry name" value="LIPOPOLYSACCHARIDE CHOLINEPHOSPHOTRANSFERASE LICD"/>
    <property type="match status" value="1"/>
</dbReference>
<dbReference type="SUPFAM" id="SSF81301">
    <property type="entry name" value="Nucleotidyltransferase"/>
    <property type="match status" value="1"/>
</dbReference>
<organism evidence="2 3">
    <name type="scientific">Sphingobacterium faecale</name>
    <dbReference type="NCBI Taxonomy" id="2803775"/>
    <lineage>
        <taxon>Bacteria</taxon>
        <taxon>Pseudomonadati</taxon>
        <taxon>Bacteroidota</taxon>
        <taxon>Sphingobacteriia</taxon>
        <taxon>Sphingobacteriales</taxon>
        <taxon>Sphingobacteriaceae</taxon>
        <taxon>Sphingobacterium</taxon>
    </lineage>
</organism>